<organism evidence="1 2">
    <name type="scientific">Siculibacillus lacustris</name>
    <dbReference type="NCBI Taxonomy" id="1549641"/>
    <lineage>
        <taxon>Bacteria</taxon>
        <taxon>Pseudomonadati</taxon>
        <taxon>Pseudomonadota</taxon>
        <taxon>Alphaproteobacteria</taxon>
        <taxon>Hyphomicrobiales</taxon>
        <taxon>Ancalomicrobiaceae</taxon>
        <taxon>Siculibacillus</taxon>
    </lineage>
</organism>
<dbReference type="AlphaFoldDB" id="A0A4V2KSF7"/>
<evidence type="ECO:0000313" key="2">
    <source>
        <dbReference type="Proteomes" id="UP000292781"/>
    </source>
</evidence>
<dbReference type="EMBL" id="SJFN01000057">
    <property type="protein sequence ID" value="TBW32616.1"/>
    <property type="molecule type" value="Genomic_DNA"/>
</dbReference>
<evidence type="ECO:0000313" key="1">
    <source>
        <dbReference type="EMBL" id="TBW32616.1"/>
    </source>
</evidence>
<keyword evidence="2" id="KW-1185">Reference proteome</keyword>
<proteinExistence type="predicted"/>
<sequence>MTNPSLAVAVPAAQGTVSVAILNGNSLSGPIDLAGGRLARIVLPSALDGTTVTFRTSYDGATFGNLYDESGNEVAYIVAASRSVRVPLVDWLGVAWLEIRTGTSGAPVVQSADRALTLVMVL</sequence>
<accession>A0A4V2KSF7</accession>
<reference evidence="1 2" key="1">
    <citation type="submission" date="2019-02" db="EMBL/GenBank/DDBJ databases">
        <title>Siculibacillus lacustris gen. nov., sp. nov., a new rosette-forming bacterium isolated from a freshwater crater lake (Lake St. Ana, Romania).</title>
        <authorList>
            <person name="Felfoldi T."/>
            <person name="Marton Z."/>
            <person name="Szabo A."/>
            <person name="Mentes A."/>
            <person name="Boka K."/>
            <person name="Marialigeti K."/>
            <person name="Mathe I."/>
            <person name="Koncz M."/>
            <person name="Schumann P."/>
            <person name="Toth E."/>
        </authorList>
    </citation>
    <scope>NUCLEOTIDE SEQUENCE [LARGE SCALE GENOMIC DNA]</scope>
    <source>
        <strain evidence="1 2">SA-279</strain>
    </source>
</reference>
<dbReference type="RefSeq" id="WP_131311791.1">
    <property type="nucleotide sequence ID" value="NZ_SJFN01000057.1"/>
</dbReference>
<gene>
    <name evidence="1" type="ORF">EYW49_22010</name>
</gene>
<dbReference type="OrthoDB" id="8452171at2"/>
<protein>
    <submittedName>
        <fullName evidence="1">Uncharacterized protein</fullName>
    </submittedName>
</protein>
<comment type="caution">
    <text evidence="1">The sequence shown here is derived from an EMBL/GenBank/DDBJ whole genome shotgun (WGS) entry which is preliminary data.</text>
</comment>
<dbReference type="Proteomes" id="UP000292781">
    <property type="component" value="Unassembled WGS sequence"/>
</dbReference>
<name>A0A4V2KSF7_9HYPH</name>